<dbReference type="AlphaFoldDB" id="A0AAE0WS94"/>
<name>A0AAE0WS94_9PEZI</name>
<dbReference type="EMBL" id="JAUTXT010000008">
    <property type="protein sequence ID" value="KAK3676903.1"/>
    <property type="molecule type" value="Genomic_DNA"/>
</dbReference>
<evidence type="ECO:0000313" key="2">
    <source>
        <dbReference type="Proteomes" id="UP001274830"/>
    </source>
</evidence>
<reference evidence="1" key="1">
    <citation type="submission" date="2023-07" db="EMBL/GenBank/DDBJ databases">
        <title>Black Yeasts Isolated from many extreme environments.</title>
        <authorList>
            <person name="Coleine C."/>
            <person name="Stajich J.E."/>
            <person name="Selbmann L."/>
        </authorList>
    </citation>
    <scope>NUCLEOTIDE SEQUENCE</scope>
    <source>
        <strain evidence="1">CCFEE 5485</strain>
    </source>
</reference>
<accession>A0AAE0WS94</accession>
<proteinExistence type="predicted"/>
<protein>
    <submittedName>
        <fullName evidence="1">Uncharacterized protein</fullName>
    </submittedName>
</protein>
<sequence length="111" mass="12269">MSSLDASSTTETLDGKHVFDFFAVSRELRNMDYSELMHDVYLAPTEAHDELKQIVYLKNAALPPLLSICRQFGTEYEEEVLRSTVCQLVTLAPSDGSSLAPLAHPLLSGSH</sequence>
<comment type="caution">
    <text evidence="1">The sequence shown here is derived from an EMBL/GenBank/DDBJ whole genome shotgun (WGS) entry which is preliminary data.</text>
</comment>
<keyword evidence="2" id="KW-1185">Reference proteome</keyword>
<gene>
    <name evidence="1" type="ORF">LTR78_003107</name>
</gene>
<organism evidence="1 2">
    <name type="scientific">Recurvomyces mirabilis</name>
    <dbReference type="NCBI Taxonomy" id="574656"/>
    <lineage>
        <taxon>Eukaryota</taxon>
        <taxon>Fungi</taxon>
        <taxon>Dikarya</taxon>
        <taxon>Ascomycota</taxon>
        <taxon>Pezizomycotina</taxon>
        <taxon>Dothideomycetes</taxon>
        <taxon>Dothideomycetidae</taxon>
        <taxon>Mycosphaerellales</taxon>
        <taxon>Teratosphaeriaceae</taxon>
        <taxon>Recurvomyces</taxon>
    </lineage>
</organism>
<dbReference type="Proteomes" id="UP001274830">
    <property type="component" value="Unassembled WGS sequence"/>
</dbReference>
<evidence type="ECO:0000313" key="1">
    <source>
        <dbReference type="EMBL" id="KAK3676903.1"/>
    </source>
</evidence>